<dbReference type="EMBL" id="JBBHLI010000002">
    <property type="protein sequence ID" value="MEK9500154.1"/>
    <property type="molecule type" value="Genomic_DNA"/>
</dbReference>
<keyword evidence="3" id="KW-0032">Aminotransferase</keyword>
<dbReference type="PANTHER" id="PTHR43586:SF15">
    <property type="entry name" value="BLR3095 PROTEIN"/>
    <property type="match status" value="1"/>
</dbReference>
<evidence type="ECO:0000259" key="2">
    <source>
        <dbReference type="Pfam" id="PF00266"/>
    </source>
</evidence>
<protein>
    <submittedName>
        <fullName evidence="3">Aminotransferase class V-fold PLP-dependent enzyme</fullName>
    </submittedName>
</protein>
<dbReference type="Pfam" id="PF00266">
    <property type="entry name" value="Aminotran_5"/>
    <property type="match status" value="1"/>
</dbReference>
<evidence type="ECO:0000256" key="1">
    <source>
        <dbReference type="ARBA" id="ARBA00022898"/>
    </source>
</evidence>
<proteinExistence type="predicted"/>
<dbReference type="PANTHER" id="PTHR43586">
    <property type="entry name" value="CYSTEINE DESULFURASE"/>
    <property type="match status" value="1"/>
</dbReference>
<dbReference type="InterPro" id="IPR015422">
    <property type="entry name" value="PyrdxlP-dep_Trfase_small"/>
</dbReference>
<accession>A0ABU9E647</accession>
<keyword evidence="1" id="KW-0663">Pyridoxal phosphate</keyword>
<dbReference type="GO" id="GO:0008483">
    <property type="term" value="F:transaminase activity"/>
    <property type="evidence" value="ECO:0007669"/>
    <property type="project" value="UniProtKB-KW"/>
</dbReference>
<name>A0ABU9E647_9BACT</name>
<sequence>MYAEPNALWPDYGRFRVRERLLLTGHSHQAWPDAGFAGQVRAWEHAAEFADLKWGPAFEVAESVRRHWARLLDDRDGDITLGQNTHELVTRFLSALDLRARPRVVTTDGEFHSIRRQLDRLAEEGLEVVRVPVAGTATLAERLAAVVDDRTAAVMVSSVLFGSARIVPHLAAVAEACTLHGAELLVDSYHHIDAVPFSVRAEGLDAAFVVGGGYKYCQLGEGNCFLRVPPGNRMRPLFTGWFSEFSALADAQRGAVVYGEGPDRFAGSTYDPTAHYRAEAVFGFFETRGLTPELLREVSQHQVGLLMERFDALDLDPRVVRRDREGPLQQVAGFLALESDRAAELQQGLRELGVLTDSRRNVLRFGPAPYLSDAQLMRAMETLEEAVRQLRS</sequence>
<dbReference type="InterPro" id="IPR015424">
    <property type="entry name" value="PyrdxlP-dep_Trfase"/>
</dbReference>
<evidence type="ECO:0000313" key="4">
    <source>
        <dbReference type="Proteomes" id="UP001484239"/>
    </source>
</evidence>
<dbReference type="InterPro" id="IPR015421">
    <property type="entry name" value="PyrdxlP-dep_Trfase_major"/>
</dbReference>
<keyword evidence="3" id="KW-0808">Transferase</keyword>
<feature type="domain" description="Aminotransferase class V" evidence="2">
    <location>
        <begin position="78"/>
        <end position="215"/>
    </location>
</feature>
<keyword evidence="4" id="KW-1185">Reference proteome</keyword>
<dbReference type="Proteomes" id="UP001484239">
    <property type="component" value="Unassembled WGS sequence"/>
</dbReference>
<dbReference type="SUPFAM" id="SSF53383">
    <property type="entry name" value="PLP-dependent transferases"/>
    <property type="match status" value="1"/>
</dbReference>
<gene>
    <name evidence="3" type="ORF">WI372_04135</name>
</gene>
<dbReference type="RefSeq" id="WP_405286505.1">
    <property type="nucleotide sequence ID" value="NZ_JBBHLI010000002.1"/>
</dbReference>
<dbReference type="Gene3D" id="3.90.1150.10">
    <property type="entry name" value="Aspartate Aminotransferase, domain 1"/>
    <property type="match status" value="1"/>
</dbReference>
<comment type="caution">
    <text evidence="3">The sequence shown here is derived from an EMBL/GenBank/DDBJ whole genome shotgun (WGS) entry which is preliminary data.</text>
</comment>
<reference evidence="3 4" key="1">
    <citation type="submission" date="2024-02" db="EMBL/GenBank/DDBJ databases">
        <title>A novel Gemmatimonadota bacterium.</title>
        <authorList>
            <person name="Du Z.-J."/>
            <person name="Ye Y.-Q."/>
        </authorList>
    </citation>
    <scope>NUCLEOTIDE SEQUENCE [LARGE SCALE GENOMIC DNA]</scope>
    <source>
        <strain evidence="3 4">DH-20</strain>
    </source>
</reference>
<dbReference type="InterPro" id="IPR000192">
    <property type="entry name" value="Aminotrans_V_dom"/>
</dbReference>
<evidence type="ECO:0000313" key="3">
    <source>
        <dbReference type="EMBL" id="MEK9500154.1"/>
    </source>
</evidence>
<dbReference type="Gene3D" id="3.40.640.10">
    <property type="entry name" value="Type I PLP-dependent aspartate aminotransferase-like (Major domain)"/>
    <property type="match status" value="1"/>
</dbReference>
<organism evidence="3 4">
    <name type="scientific">Gaopeijia maritima</name>
    <dbReference type="NCBI Taxonomy" id="3119007"/>
    <lineage>
        <taxon>Bacteria</taxon>
        <taxon>Pseudomonadati</taxon>
        <taxon>Gemmatimonadota</taxon>
        <taxon>Longimicrobiia</taxon>
        <taxon>Gaopeijiales</taxon>
        <taxon>Gaopeijiaceae</taxon>
        <taxon>Gaopeijia</taxon>
    </lineage>
</organism>